<evidence type="ECO:0000313" key="3">
    <source>
        <dbReference type="EMBL" id="OZI80143.1"/>
    </source>
</evidence>
<evidence type="ECO:0000256" key="2">
    <source>
        <dbReference type="SAM" id="Phobius"/>
    </source>
</evidence>
<gene>
    <name evidence="3" type="ORF">CAL24_08455</name>
</gene>
<organism evidence="3 4">
    <name type="scientific">Bordetella genomosp. 2</name>
    <dbReference type="NCBI Taxonomy" id="1983456"/>
    <lineage>
        <taxon>Bacteria</taxon>
        <taxon>Pseudomonadati</taxon>
        <taxon>Pseudomonadota</taxon>
        <taxon>Betaproteobacteria</taxon>
        <taxon>Burkholderiales</taxon>
        <taxon>Alcaligenaceae</taxon>
        <taxon>Bordetella</taxon>
    </lineage>
</organism>
<proteinExistence type="predicted"/>
<dbReference type="AlphaFoldDB" id="A0A261W3I9"/>
<dbReference type="EMBL" id="NEVT01000003">
    <property type="protein sequence ID" value="OZI80143.1"/>
    <property type="molecule type" value="Genomic_DNA"/>
</dbReference>
<evidence type="ECO:0000256" key="1">
    <source>
        <dbReference type="SAM" id="Coils"/>
    </source>
</evidence>
<dbReference type="RefSeq" id="WP_094806532.1">
    <property type="nucleotide sequence ID" value="NZ_NEVT01000003.1"/>
</dbReference>
<evidence type="ECO:0000313" key="4">
    <source>
        <dbReference type="Proteomes" id="UP000215633"/>
    </source>
</evidence>
<feature type="coiled-coil region" evidence="1">
    <location>
        <begin position="43"/>
        <end position="70"/>
    </location>
</feature>
<name>A0A261W3I9_9BORD</name>
<dbReference type="Proteomes" id="UP000215633">
    <property type="component" value="Unassembled WGS sequence"/>
</dbReference>
<keyword evidence="1" id="KW-0175">Coiled coil</keyword>
<sequence>MLTTLLSSFGGYIVAAVVALVAVAGAYLRGRSSGKGAERTERDAKINEQAAQARQEVQEVRNETASMADDAIADYLESDWVRKPTGKGRR</sequence>
<keyword evidence="2" id="KW-0812">Transmembrane</keyword>
<reference evidence="4" key="1">
    <citation type="submission" date="2017-05" db="EMBL/GenBank/DDBJ databases">
        <title>Complete and WGS of Bordetella genogroups.</title>
        <authorList>
            <person name="Spilker T."/>
            <person name="Lipuma J."/>
        </authorList>
    </citation>
    <scope>NUCLEOTIDE SEQUENCE [LARGE SCALE GENOMIC DNA]</scope>
    <source>
        <strain evidence="4">AU8256</strain>
    </source>
</reference>
<accession>A0A261W3I9</accession>
<keyword evidence="2" id="KW-0472">Membrane</keyword>
<feature type="transmembrane region" description="Helical" evidence="2">
    <location>
        <begin position="6"/>
        <end position="28"/>
    </location>
</feature>
<comment type="caution">
    <text evidence="3">The sequence shown here is derived from an EMBL/GenBank/DDBJ whole genome shotgun (WGS) entry which is preliminary data.</text>
</comment>
<keyword evidence="4" id="KW-1185">Reference proteome</keyword>
<keyword evidence="2" id="KW-1133">Transmembrane helix</keyword>
<protein>
    <submittedName>
        <fullName evidence="3">Uncharacterized protein</fullName>
    </submittedName>
</protein>